<keyword evidence="4" id="KW-1185">Reference proteome</keyword>
<proteinExistence type="predicted"/>
<dbReference type="Pfam" id="PF01764">
    <property type="entry name" value="Lipase_3"/>
    <property type="match status" value="1"/>
</dbReference>
<dbReference type="Proteomes" id="UP001642487">
    <property type="component" value="Chromosome 2"/>
</dbReference>
<dbReference type="EMBL" id="OZ021736">
    <property type="protein sequence ID" value="CAK9315233.1"/>
    <property type="molecule type" value="Genomic_DNA"/>
</dbReference>
<dbReference type="PANTHER" id="PTHR46086:SF17">
    <property type="entry name" value="ALPHA_BETA-HYDROLASES SUPERFAMILY PROTEIN"/>
    <property type="match status" value="1"/>
</dbReference>
<name>A0ABP0Y8E4_9ROSI</name>
<gene>
    <name evidence="3" type="ORF">CITCOLO1_LOCUS7016</name>
</gene>
<keyword evidence="1" id="KW-0378">Hydrolase</keyword>
<accession>A0ABP0Y8E4</accession>
<sequence>MITSHDFSSNYLVLVPQELSFYNLFKMLWSNEIDKMGFVHSQKDREDYLHNRLIVVFFSLLFQKILLLFSKTLAKFGSIVEFSLNLLSSNGGLFMLLKNFYQGKMEIPKPESEKFISFIGQIDKRVELERSIKPRDCTYFSALTVMASKLSYENHAFVKTIVQDHWKMELIGFYHFWNDFQEKHATKAFILQDKTPNPNIILVVFRGTEIFDANAWCTDIDLSWYEFPGMGKIHGGFIKSLGLQRKTGWPKHVKPDPDRPVAYYFIREKLRELLRLNRRAKFIITGHSLGGALAALFPAVLALHEETWLLNRLHGIYTYGQPRVGNDKFNKFMEIVLHKHGCKYFRFVYSNDIVTRLPTNAPNFMFKHFGTCLYFDSCYKGKEVEEEAVKNYFSFCGMIQHFFVALWELVRSFLIPYIGGPQYTETWLLKAIRVISVVFPFLFPGLAAHNMQDYVNLTRLGSQHLFINLQDNVILESYHSSDDEPCYDIAPEYEEIIF</sequence>
<dbReference type="PANTHER" id="PTHR46086">
    <property type="entry name" value="ALPHA/BETA-HYDROLASES SUPERFAMILY PROTEIN"/>
    <property type="match status" value="1"/>
</dbReference>
<dbReference type="CDD" id="cd00519">
    <property type="entry name" value="Lipase_3"/>
    <property type="match status" value="1"/>
</dbReference>
<evidence type="ECO:0000259" key="2">
    <source>
        <dbReference type="Pfam" id="PF01764"/>
    </source>
</evidence>
<dbReference type="Gene3D" id="3.40.50.1820">
    <property type="entry name" value="alpha/beta hydrolase"/>
    <property type="match status" value="1"/>
</dbReference>
<evidence type="ECO:0000313" key="3">
    <source>
        <dbReference type="EMBL" id="CAK9315233.1"/>
    </source>
</evidence>
<protein>
    <recommendedName>
        <fullName evidence="2">Fungal lipase-type domain-containing protein</fullName>
    </recommendedName>
</protein>
<dbReference type="InterPro" id="IPR029058">
    <property type="entry name" value="AB_hydrolase_fold"/>
</dbReference>
<dbReference type="InterPro" id="IPR044819">
    <property type="entry name" value="OBL-like"/>
</dbReference>
<dbReference type="SUPFAM" id="SSF53474">
    <property type="entry name" value="alpha/beta-Hydrolases"/>
    <property type="match status" value="1"/>
</dbReference>
<reference evidence="3 4" key="1">
    <citation type="submission" date="2024-03" db="EMBL/GenBank/DDBJ databases">
        <authorList>
            <person name="Gkanogiannis A."/>
            <person name="Becerra Lopez-Lavalle L."/>
        </authorList>
    </citation>
    <scope>NUCLEOTIDE SEQUENCE [LARGE SCALE GENOMIC DNA]</scope>
</reference>
<evidence type="ECO:0000313" key="4">
    <source>
        <dbReference type="Proteomes" id="UP001642487"/>
    </source>
</evidence>
<feature type="domain" description="Fungal lipase-type" evidence="2">
    <location>
        <begin position="203"/>
        <end position="359"/>
    </location>
</feature>
<dbReference type="InterPro" id="IPR002921">
    <property type="entry name" value="Fungal_lipase-type"/>
</dbReference>
<evidence type="ECO:0000256" key="1">
    <source>
        <dbReference type="ARBA" id="ARBA00022801"/>
    </source>
</evidence>
<organism evidence="3 4">
    <name type="scientific">Citrullus colocynthis</name>
    <name type="common">colocynth</name>
    <dbReference type="NCBI Taxonomy" id="252529"/>
    <lineage>
        <taxon>Eukaryota</taxon>
        <taxon>Viridiplantae</taxon>
        <taxon>Streptophyta</taxon>
        <taxon>Embryophyta</taxon>
        <taxon>Tracheophyta</taxon>
        <taxon>Spermatophyta</taxon>
        <taxon>Magnoliopsida</taxon>
        <taxon>eudicotyledons</taxon>
        <taxon>Gunneridae</taxon>
        <taxon>Pentapetalae</taxon>
        <taxon>rosids</taxon>
        <taxon>fabids</taxon>
        <taxon>Cucurbitales</taxon>
        <taxon>Cucurbitaceae</taxon>
        <taxon>Benincaseae</taxon>
        <taxon>Citrullus</taxon>
    </lineage>
</organism>